<reference evidence="13" key="2">
    <citation type="journal article" date="2020" name="Nat. Commun.">
        <title>Large-scale genome sequencing of mycorrhizal fungi provides insights into the early evolution of symbiotic traits.</title>
        <authorList>
            <person name="Miyauchi S."/>
            <person name="Kiss E."/>
            <person name="Kuo A."/>
            <person name="Drula E."/>
            <person name="Kohler A."/>
            <person name="Sanchez-Garcia M."/>
            <person name="Morin E."/>
            <person name="Andreopoulos B."/>
            <person name="Barry K.W."/>
            <person name="Bonito G."/>
            <person name="Buee M."/>
            <person name="Carver A."/>
            <person name="Chen C."/>
            <person name="Cichocki N."/>
            <person name="Clum A."/>
            <person name="Culley D."/>
            <person name="Crous P.W."/>
            <person name="Fauchery L."/>
            <person name="Girlanda M."/>
            <person name="Hayes R.D."/>
            <person name="Keri Z."/>
            <person name="LaButti K."/>
            <person name="Lipzen A."/>
            <person name="Lombard V."/>
            <person name="Magnuson J."/>
            <person name="Maillard F."/>
            <person name="Murat C."/>
            <person name="Nolan M."/>
            <person name="Ohm R.A."/>
            <person name="Pangilinan J."/>
            <person name="Pereira M.F."/>
            <person name="Perotto S."/>
            <person name="Peter M."/>
            <person name="Pfister S."/>
            <person name="Riley R."/>
            <person name="Sitrit Y."/>
            <person name="Stielow J.B."/>
            <person name="Szollosi G."/>
            <person name="Zifcakova L."/>
            <person name="Stursova M."/>
            <person name="Spatafora J.W."/>
            <person name="Tedersoo L."/>
            <person name="Vaario L.M."/>
            <person name="Yamada A."/>
            <person name="Yan M."/>
            <person name="Wang P."/>
            <person name="Xu J."/>
            <person name="Bruns T."/>
            <person name="Baldrian P."/>
            <person name="Vilgalys R."/>
            <person name="Dunand C."/>
            <person name="Henrissat B."/>
            <person name="Grigoriev I.V."/>
            <person name="Hibbett D."/>
            <person name="Nagy L.G."/>
            <person name="Martin F.M."/>
        </authorList>
    </citation>
    <scope>NUCLEOTIDE SEQUENCE</scope>
    <source>
        <strain evidence="13">Prilba</strain>
    </source>
</reference>
<name>A0A9P5N0P1_9AGAM</name>
<keyword evidence="4" id="KW-0479">Metal-binding</keyword>
<feature type="region of interest" description="Disordered" evidence="11">
    <location>
        <begin position="1"/>
        <end position="43"/>
    </location>
</feature>
<keyword evidence="6 10" id="KW-0067">ATP-binding</keyword>
<comment type="caution">
    <text evidence="13">The sequence shown here is derived from an EMBL/GenBank/DDBJ whole genome shotgun (WGS) entry which is preliminary data.</text>
</comment>
<dbReference type="SUPFAM" id="SSF52540">
    <property type="entry name" value="P-loop containing nucleoside triphosphate hydrolases"/>
    <property type="match status" value="1"/>
</dbReference>
<keyword evidence="14" id="KW-1185">Reference proteome</keyword>
<keyword evidence="7" id="KW-0460">Magnesium</keyword>
<keyword evidence="5 10" id="KW-0547">Nucleotide-binding</keyword>
<evidence type="ECO:0000256" key="9">
    <source>
        <dbReference type="ARBA" id="ARBA00023242"/>
    </source>
</evidence>
<evidence type="ECO:0000256" key="3">
    <source>
        <dbReference type="ARBA" id="ARBA00022705"/>
    </source>
</evidence>
<dbReference type="CDD" id="cd04370">
    <property type="entry name" value="BAH"/>
    <property type="match status" value="1"/>
</dbReference>
<dbReference type="GO" id="GO:0005524">
    <property type="term" value="F:ATP binding"/>
    <property type="evidence" value="ECO:0007669"/>
    <property type="project" value="UniProtKB-KW"/>
</dbReference>
<dbReference type="Gene3D" id="3.40.50.300">
    <property type="entry name" value="P-loop containing nucleotide triphosphate hydrolases"/>
    <property type="match status" value="1"/>
</dbReference>
<dbReference type="InterPro" id="IPR054425">
    <property type="entry name" value="Cdc6_ORC1-like_ATPase_lid"/>
</dbReference>
<evidence type="ECO:0000256" key="6">
    <source>
        <dbReference type="ARBA" id="ARBA00022840"/>
    </source>
</evidence>
<dbReference type="SMART" id="SM00382">
    <property type="entry name" value="AAA"/>
    <property type="match status" value="1"/>
</dbReference>
<evidence type="ECO:0000256" key="4">
    <source>
        <dbReference type="ARBA" id="ARBA00022723"/>
    </source>
</evidence>
<dbReference type="EMBL" id="WHVB01000004">
    <property type="protein sequence ID" value="KAF8483331.1"/>
    <property type="molecule type" value="Genomic_DNA"/>
</dbReference>
<comment type="function">
    <text evidence="10">Component of the origin recognition complex (ORC) that binds origins of replication. DNA-binding is ATP-dependent, however specific DNA sequences that define origins of replication have not been identified so far. ORC is required to assemble the pre-replication complex necessary to initiate DNA replication.</text>
</comment>
<dbReference type="Proteomes" id="UP000759537">
    <property type="component" value="Unassembled WGS sequence"/>
</dbReference>
<dbReference type="InterPro" id="IPR003959">
    <property type="entry name" value="ATPase_AAA_core"/>
</dbReference>
<dbReference type="Pfam" id="PF01426">
    <property type="entry name" value="BAH"/>
    <property type="match status" value="1"/>
</dbReference>
<dbReference type="GO" id="GO:0033314">
    <property type="term" value="P:mitotic DNA replication checkpoint signaling"/>
    <property type="evidence" value="ECO:0007669"/>
    <property type="project" value="TreeGrafter"/>
</dbReference>
<accession>A0A9P5N0P1</accession>
<evidence type="ECO:0000259" key="12">
    <source>
        <dbReference type="PROSITE" id="PS51038"/>
    </source>
</evidence>
<dbReference type="Pfam" id="PF22606">
    <property type="entry name" value="Cdc6-ORC-like_ATPase_lid"/>
    <property type="match status" value="1"/>
</dbReference>
<feature type="region of interest" description="Disordered" evidence="11">
    <location>
        <begin position="251"/>
        <end position="340"/>
    </location>
</feature>
<evidence type="ECO:0000313" key="13">
    <source>
        <dbReference type="EMBL" id="KAF8483331.1"/>
    </source>
</evidence>
<organism evidence="13 14">
    <name type="scientific">Russula ochroleuca</name>
    <dbReference type="NCBI Taxonomy" id="152965"/>
    <lineage>
        <taxon>Eukaryota</taxon>
        <taxon>Fungi</taxon>
        <taxon>Dikarya</taxon>
        <taxon>Basidiomycota</taxon>
        <taxon>Agaricomycotina</taxon>
        <taxon>Agaricomycetes</taxon>
        <taxon>Russulales</taxon>
        <taxon>Russulaceae</taxon>
        <taxon>Russula</taxon>
    </lineage>
</organism>
<reference evidence="13" key="1">
    <citation type="submission" date="2019-10" db="EMBL/GenBank/DDBJ databases">
        <authorList>
            <consortium name="DOE Joint Genome Institute"/>
            <person name="Kuo A."/>
            <person name="Miyauchi S."/>
            <person name="Kiss E."/>
            <person name="Drula E."/>
            <person name="Kohler A."/>
            <person name="Sanchez-Garcia M."/>
            <person name="Andreopoulos B."/>
            <person name="Barry K.W."/>
            <person name="Bonito G."/>
            <person name="Buee M."/>
            <person name="Carver A."/>
            <person name="Chen C."/>
            <person name="Cichocki N."/>
            <person name="Clum A."/>
            <person name="Culley D."/>
            <person name="Crous P.W."/>
            <person name="Fauchery L."/>
            <person name="Girlanda M."/>
            <person name="Hayes R."/>
            <person name="Keri Z."/>
            <person name="LaButti K."/>
            <person name="Lipzen A."/>
            <person name="Lombard V."/>
            <person name="Magnuson J."/>
            <person name="Maillard F."/>
            <person name="Morin E."/>
            <person name="Murat C."/>
            <person name="Nolan M."/>
            <person name="Ohm R."/>
            <person name="Pangilinan J."/>
            <person name="Pereira M."/>
            <person name="Perotto S."/>
            <person name="Peter M."/>
            <person name="Riley R."/>
            <person name="Sitrit Y."/>
            <person name="Stielow B."/>
            <person name="Szollosi G."/>
            <person name="Zifcakova L."/>
            <person name="Stursova M."/>
            <person name="Spatafora J.W."/>
            <person name="Tedersoo L."/>
            <person name="Vaario L.-M."/>
            <person name="Yamada A."/>
            <person name="Yan M."/>
            <person name="Wang P."/>
            <person name="Xu J."/>
            <person name="Bruns T."/>
            <person name="Baldrian P."/>
            <person name="Vilgalys R."/>
            <person name="Henrissat B."/>
            <person name="Grigoriev I.V."/>
            <person name="Hibbett D."/>
            <person name="Nagy L.G."/>
            <person name="Martin F.M."/>
        </authorList>
    </citation>
    <scope>NUCLEOTIDE SEQUENCE</scope>
    <source>
        <strain evidence="13">Prilba</strain>
    </source>
</reference>
<dbReference type="InterPro" id="IPR043151">
    <property type="entry name" value="BAH_sf"/>
</dbReference>
<dbReference type="Gene3D" id="1.10.8.60">
    <property type="match status" value="1"/>
</dbReference>
<dbReference type="GO" id="GO:0003688">
    <property type="term" value="F:DNA replication origin binding"/>
    <property type="evidence" value="ECO:0007669"/>
    <property type="project" value="TreeGrafter"/>
</dbReference>
<evidence type="ECO:0000256" key="8">
    <source>
        <dbReference type="ARBA" id="ARBA00023125"/>
    </source>
</evidence>
<dbReference type="AlphaFoldDB" id="A0A9P5N0P1"/>
<feature type="compositionally biased region" description="Low complexity" evidence="11">
    <location>
        <begin position="1"/>
        <end position="12"/>
    </location>
</feature>
<evidence type="ECO:0000256" key="2">
    <source>
        <dbReference type="ARBA" id="ARBA00008398"/>
    </source>
</evidence>
<evidence type="ECO:0000256" key="5">
    <source>
        <dbReference type="ARBA" id="ARBA00022741"/>
    </source>
</evidence>
<keyword evidence="3 10" id="KW-0235">DNA replication</keyword>
<dbReference type="OrthoDB" id="1926878at2759"/>
<dbReference type="FunFam" id="3.40.50.300:FF:000199">
    <property type="entry name" value="Origin recognition complex subunit 1"/>
    <property type="match status" value="1"/>
</dbReference>
<dbReference type="InterPro" id="IPR050311">
    <property type="entry name" value="ORC1/CDC6"/>
</dbReference>
<dbReference type="GO" id="GO:0006270">
    <property type="term" value="P:DNA replication initiation"/>
    <property type="evidence" value="ECO:0007669"/>
    <property type="project" value="TreeGrafter"/>
</dbReference>
<dbReference type="CDD" id="cd00009">
    <property type="entry name" value="AAA"/>
    <property type="match status" value="1"/>
</dbReference>
<dbReference type="GO" id="GO:0005664">
    <property type="term" value="C:nuclear origin of replication recognition complex"/>
    <property type="evidence" value="ECO:0007669"/>
    <property type="project" value="TreeGrafter"/>
</dbReference>
<keyword evidence="9 10" id="KW-0539">Nucleus</keyword>
<comment type="subcellular location">
    <subcellularLocation>
        <location evidence="1 10">Nucleus</location>
    </subcellularLocation>
</comment>
<dbReference type="SMART" id="SM00439">
    <property type="entry name" value="BAH"/>
    <property type="match status" value="1"/>
</dbReference>
<proteinExistence type="inferred from homology"/>
<comment type="subunit">
    <text evidence="10">ORC is composed of six subunits.</text>
</comment>
<dbReference type="Pfam" id="PF00004">
    <property type="entry name" value="AAA"/>
    <property type="match status" value="1"/>
</dbReference>
<keyword evidence="13" id="KW-0378">Hydrolase</keyword>
<dbReference type="InterPro" id="IPR003593">
    <property type="entry name" value="AAA+_ATPase"/>
</dbReference>
<evidence type="ECO:0000256" key="1">
    <source>
        <dbReference type="ARBA" id="ARBA00004123"/>
    </source>
</evidence>
<dbReference type="GO" id="GO:0003682">
    <property type="term" value="F:chromatin binding"/>
    <property type="evidence" value="ECO:0007669"/>
    <property type="project" value="InterPro"/>
</dbReference>
<evidence type="ECO:0000256" key="11">
    <source>
        <dbReference type="SAM" id="MobiDB-lite"/>
    </source>
</evidence>
<gene>
    <name evidence="13" type="ORF">DFH94DRAFT_645022</name>
</gene>
<dbReference type="PANTHER" id="PTHR10763">
    <property type="entry name" value="CELL DIVISION CONTROL PROTEIN 6-RELATED"/>
    <property type="match status" value="1"/>
</dbReference>
<keyword evidence="8 10" id="KW-0238">DNA-binding</keyword>
<evidence type="ECO:0000313" key="14">
    <source>
        <dbReference type="Proteomes" id="UP000759537"/>
    </source>
</evidence>
<dbReference type="GO" id="GO:0046872">
    <property type="term" value="F:metal ion binding"/>
    <property type="evidence" value="ECO:0007669"/>
    <property type="project" value="UniProtKB-KW"/>
</dbReference>
<dbReference type="InterPro" id="IPR001025">
    <property type="entry name" value="BAH_dom"/>
</dbReference>
<sequence length="759" mass="83746">MAATTPQTPQTPRRSKRHHPVVFAAGSNSSSLSKPRHDKWASPPLHARSTIAADLVDDEQSILDASTTFYSNFSRFSRATDRIGKSPFEKYSVGDTVLLATNLRRPSIGVIIALWEVSRPVAHSQMFANIHWFLRPAELARSRTQREYLENEVYLSLDATSVIDTSAILAHCDVSSSPTKSQKPASSRYKSHVSTMANSFFCINAVDSRRGLYYELDWHAHREQSLERAEGDGIPWGSGAPWVVAVEPVQKRRTKTSARVKEDADTESGAGSDEEYRDESAGAPSILETYADSADTDPTEAPRTPSKKRKRPASTTSTPRRKRVAPALAAPTPHSKRALRARARRLAMRAPAPEMASAFSLGDESTETDPWLHAMQALHVGARPEALPCRTEEYGRVMRSVEELLEEGSGGCIYISGVPGTGKTATVHAVVRELKRMAEQNEMNPFTYVEINGLRLPEPNAAYGLLWEAISGHDTATDGHLRLSAKVALKHLSRHFGSPRRTGPGGHACVVLMDELDQLMTAKQDVVYNFFNWPTLTGAKLVVLAVANTMDLPERVMSGRVRSRLGMIRINFQPYTTAQLEQIVHARLGGTTDVLSKDAVKFAAMKVSSISGDARRVLDICRRTVELVQQSRRVARTDDVKDVIRELQNSPTAAFLRSLSLHERILLAALLKCVRRTGVSEIPWADISHQHHLYAGVFADSAPLPRELEGVLDALLAARVVLSEVRGARRVVLNLEQAEVERILGEVGGQQWRNILAAE</sequence>
<dbReference type="PANTHER" id="PTHR10763:SF23">
    <property type="entry name" value="ORIGIN RECOGNITION COMPLEX SUBUNIT 1"/>
    <property type="match status" value="1"/>
</dbReference>
<dbReference type="InterPro" id="IPR027417">
    <property type="entry name" value="P-loop_NTPase"/>
</dbReference>
<dbReference type="Gene3D" id="2.30.30.490">
    <property type="match status" value="1"/>
</dbReference>
<comment type="similarity">
    <text evidence="2 10">Belongs to the ORC1 family.</text>
</comment>
<evidence type="ECO:0000256" key="10">
    <source>
        <dbReference type="RuleBase" id="RU365058"/>
    </source>
</evidence>
<feature type="domain" description="BAH" evidence="12">
    <location>
        <begin position="89"/>
        <end position="217"/>
    </location>
</feature>
<dbReference type="GO" id="GO:0016887">
    <property type="term" value="F:ATP hydrolysis activity"/>
    <property type="evidence" value="ECO:0007669"/>
    <property type="project" value="InterPro"/>
</dbReference>
<evidence type="ECO:0000256" key="7">
    <source>
        <dbReference type="ARBA" id="ARBA00022842"/>
    </source>
</evidence>
<protein>
    <recommendedName>
        <fullName evidence="10">Origin recognition complex subunit 1</fullName>
    </recommendedName>
</protein>
<dbReference type="PROSITE" id="PS51038">
    <property type="entry name" value="BAH"/>
    <property type="match status" value="1"/>
</dbReference>